<name>A0AAV7DXW7_ARIFI</name>
<evidence type="ECO:0000256" key="1">
    <source>
        <dbReference type="SAM" id="MobiDB-lite"/>
    </source>
</evidence>
<accession>A0AAV7DXW7</accession>
<keyword evidence="3" id="KW-1185">Reference proteome</keyword>
<dbReference type="AlphaFoldDB" id="A0AAV7DXW7"/>
<dbReference type="PANTHER" id="PTHR31170:SF25">
    <property type="entry name" value="BNAA09G04570D PROTEIN"/>
    <property type="match status" value="1"/>
</dbReference>
<dbReference type="Proteomes" id="UP000825729">
    <property type="component" value="Unassembled WGS sequence"/>
</dbReference>
<dbReference type="Pfam" id="PF03140">
    <property type="entry name" value="DUF247"/>
    <property type="match status" value="1"/>
</dbReference>
<dbReference type="InterPro" id="IPR004158">
    <property type="entry name" value="DUF247_pln"/>
</dbReference>
<evidence type="ECO:0000313" key="3">
    <source>
        <dbReference type="Proteomes" id="UP000825729"/>
    </source>
</evidence>
<dbReference type="PANTHER" id="PTHR31170">
    <property type="entry name" value="BNAC04G53230D PROTEIN"/>
    <property type="match status" value="1"/>
</dbReference>
<reference evidence="2 3" key="1">
    <citation type="submission" date="2021-07" db="EMBL/GenBank/DDBJ databases">
        <title>The Aristolochia fimbriata genome: insights into angiosperm evolution, floral development and chemical biosynthesis.</title>
        <authorList>
            <person name="Jiao Y."/>
        </authorList>
    </citation>
    <scope>NUCLEOTIDE SEQUENCE [LARGE SCALE GENOMIC DNA]</scope>
    <source>
        <strain evidence="2">IBCAS-2021</strain>
        <tissue evidence="2">Leaf</tissue>
    </source>
</reference>
<feature type="region of interest" description="Disordered" evidence="1">
    <location>
        <begin position="337"/>
        <end position="422"/>
    </location>
</feature>
<dbReference type="EMBL" id="JAINDJ010000007">
    <property type="protein sequence ID" value="KAG9441428.1"/>
    <property type="molecule type" value="Genomic_DNA"/>
</dbReference>
<proteinExistence type="predicted"/>
<protein>
    <submittedName>
        <fullName evidence="2">Uncharacterized protein</fullName>
    </submittedName>
</protein>
<organism evidence="2 3">
    <name type="scientific">Aristolochia fimbriata</name>
    <name type="common">White veined hardy Dutchman's pipe vine</name>
    <dbReference type="NCBI Taxonomy" id="158543"/>
    <lineage>
        <taxon>Eukaryota</taxon>
        <taxon>Viridiplantae</taxon>
        <taxon>Streptophyta</taxon>
        <taxon>Embryophyta</taxon>
        <taxon>Tracheophyta</taxon>
        <taxon>Spermatophyta</taxon>
        <taxon>Magnoliopsida</taxon>
        <taxon>Magnoliidae</taxon>
        <taxon>Piperales</taxon>
        <taxon>Aristolochiaceae</taxon>
        <taxon>Aristolochia</taxon>
    </lineage>
</organism>
<evidence type="ECO:0000313" key="2">
    <source>
        <dbReference type="EMBL" id="KAG9441428.1"/>
    </source>
</evidence>
<comment type="caution">
    <text evidence="2">The sequence shown here is derived from an EMBL/GenBank/DDBJ whole genome shotgun (WGS) entry which is preliminary data.</text>
</comment>
<sequence length="422" mass="47614">MSGGEDHEGDGARRCYSWMAAVKTKLESCKAEEVRAPPPTIVKVPRIIRRNNDQAYDPHLLSIGPYHRRPEPRLAPMEKLKWKYLRDFCARNDDESAALDVLLRKIQEVKDPARNCYSQDQIPVRDDDEFGEMLLLDACFVLELFLKSHEKIKRHSRLHDTDLVLASSSECALRSVARDLLLVENQLPFFVLRHIFDSSPKSPLSPVSLETLVVEFFKPLYQTINKMESSRKKTGEDDAVLHILHLIHSHFMESSKTQKDFDVSLSILPDLKTPPLLPLQTVPSAKRLQEAGIRKSRILKGMQYRKYSRPVYDPAAVSAIASTSSKNLVKFVELSREAQTQKRCSGSSGDFYHLDKNPIVPSRSRRKLQWSPIGGDGPELAQSSNGGESGTPEEHRRGEIPESPPSPTSSQQHSPPHRVSTG</sequence>
<gene>
    <name evidence="2" type="ORF">H6P81_017282</name>
</gene>